<reference evidence="3 4" key="1">
    <citation type="submission" date="2020-01" db="EMBL/GenBank/DDBJ databases">
        <title>Genomes of bacteria type strains.</title>
        <authorList>
            <person name="Chen J."/>
            <person name="Zhu S."/>
            <person name="Chen J."/>
        </authorList>
    </citation>
    <scope>NUCLEOTIDE SEQUENCE [LARGE SCALE GENOMIC DNA]</scope>
    <source>
        <strain evidence="3 4">KCTC 52919</strain>
    </source>
</reference>
<feature type="region of interest" description="Disordered" evidence="1">
    <location>
        <begin position="285"/>
        <end position="310"/>
    </location>
</feature>
<evidence type="ECO:0000256" key="1">
    <source>
        <dbReference type="SAM" id="MobiDB-lite"/>
    </source>
</evidence>
<dbReference type="AlphaFoldDB" id="A0A6L9MCP0"/>
<dbReference type="Gene3D" id="3.90.226.10">
    <property type="entry name" value="2-enoyl-CoA Hydratase, Chain A, domain 1"/>
    <property type="match status" value="1"/>
</dbReference>
<feature type="transmembrane region" description="Helical" evidence="2">
    <location>
        <begin position="22"/>
        <end position="41"/>
    </location>
</feature>
<evidence type="ECO:0000256" key="2">
    <source>
        <dbReference type="SAM" id="Phobius"/>
    </source>
</evidence>
<dbReference type="RefSeq" id="WP_163042300.1">
    <property type="nucleotide sequence ID" value="NZ_JAAAMJ010000001.1"/>
</dbReference>
<feature type="region of interest" description="Disordered" evidence="1">
    <location>
        <begin position="52"/>
        <end position="76"/>
    </location>
</feature>
<gene>
    <name evidence="3" type="ORF">GTW51_02610</name>
</gene>
<evidence type="ECO:0000313" key="4">
    <source>
        <dbReference type="Proteomes" id="UP000476332"/>
    </source>
</evidence>
<dbReference type="EMBL" id="JAAAMJ010000001">
    <property type="protein sequence ID" value="NDV85584.1"/>
    <property type="molecule type" value="Genomic_DNA"/>
</dbReference>
<name>A0A6L9MCP0_9HYPH</name>
<proteinExistence type="predicted"/>
<organism evidence="3 4">
    <name type="scientific">Aurantimonas aggregata</name>
    <dbReference type="NCBI Taxonomy" id="2047720"/>
    <lineage>
        <taxon>Bacteria</taxon>
        <taxon>Pseudomonadati</taxon>
        <taxon>Pseudomonadota</taxon>
        <taxon>Alphaproteobacteria</taxon>
        <taxon>Hyphomicrobiales</taxon>
        <taxon>Aurantimonadaceae</taxon>
        <taxon>Aurantimonas</taxon>
    </lineage>
</organism>
<comment type="caution">
    <text evidence="3">The sequence shown here is derived from an EMBL/GenBank/DDBJ whole genome shotgun (WGS) entry which is preliminary data.</text>
</comment>
<dbReference type="InterPro" id="IPR029045">
    <property type="entry name" value="ClpP/crotonase-like_dom_sf"/>
</dbReference>
<keyword evidence="2" id="KW-0812">Transmembrane</keyword>
<protein>
    <submittedName>
        <fullName evidence="3">Uncharacterized protein</fullName>
    </submittedName>
</protein>
<dbReference type="Proteomes" id="UP000476332">
    <property type="component" value="Unassembled WGS sequence"/>
</dbReference>
<keyword evidence="4" id="KW-1185">Reference proteome</keyword>
<dbReference type="SUPFAM" id="SSF52096">
    <property type="entry name" value="ClpP/crotonase"/>
    <property type="match status" value="1"/>
</dbReference>
<accession>A0A6L9MCP0</accession>
<sequence length="310" mass="32470">MIGSETPPGRFERLVTRLPEGAVLRGVFVSLLAVSAAIVFLDYRDLSAATEDAERTMRTEPLPLQRPEPGDQVRPYLPRTIPVGPDRGEPVLPGHDGPVGGEAMAGPMRFIAAPGGAVTAIGRIEIGTGAQLTAFLADEGIRAGSTLHLHSPGGSVDDAIAMAREIRRLRLSTSVPDDGYCASACPLVLAGGVTRDAGEGAWVGVHQVYAVDIPGMPELRDVGASISEIQATIARCQELLVEMGVDPAVWIKAMQTPPEELYVLTEEDLSTYRMVQAEPDPALFIGPPAPDAPTEAGTAAVTPEASPDAG</sequence>
<evidence type="ECO:0000313" key="3">
    <source>
        <dbReference type="EMBL" id="NDV85584.1"/>
    </source>
</evidence>
<keyword evidence="2" id="KW-1133">Transmembrane helix</keyword>
<keyword evidence="2" id="KW-0472">Membrane</keyword>